<evidence type="ECO:0000313" key="3">
    <source>
        <dbReference type="Proteomes" id="UP000199062"/>
    </source>
</evidence>
<sequence length="514" mass="55606">MRRRALLATVGASLGAGCSALVPGDAERSTETVTSVPVNHTATDESTTPGEERDVPPTDARQVVELETGPRTLAVVGNAPEDGPVDRYGPDDGGLRVGFTETATADGPAVLEATLLNNADWENTFQLWKFPPFGDLSHTRLRRRGMARRFEGTVPNDVETGLYLAPTANHDLVDEVVEPRRGPEGYWQTPDVPPELPTTVTLEPGEYVTGEYHVLGHWDRAGFPTGTYAFGSHESGLVLSAWDATAPGPTEDARISASLPSLSDQFEIPWFHEADASALVYLEPTRERVAAPGRLSFRLVNRTRGQIGGNPYQWGLYKLTDGSWHRIAPREIPMPYTSVSPGDAYGYTLALFHGDGFEVDDQDADLARSVGRLGGGRYAFIGGFHQSDRRPPAAAFDLDAPTVPLSVADAATQTEDGGDALVTFPSWGDDDHPPDATLTVRRSGDDADETLIREVIARDRLVALETALAAIGDRERVVVRADDHAVENVTGYDSTRRVFDFEGTTYAAEANLDP</sequence>
<dbReference type="Proteomes" id="UP000199062">
    <property type="component" value="Unassembled WGS sequence"/>
</dbReference>
<keyword evidence="3" id="KW-1185">Reference proteome</keyword>
<dbReference type="PROSITE" id="PS51257">
    <property type="entry name" value="PROKAR_LIPOPROTEIN"/>
    <property type="match status" value="1"/>
</dbReference>
<proteinExistence type="predicted"/>
<feature type="region of interest" description="Disordered" evidence="1">
    <location>
        <begin position="24"/>
        <end position="57"/>
    </location>
</feature>
<name>A0A1I6L340_9EURY</name>
<feature type="compositionally biased region" description="Polar residues" evidence="1">
    <location>
        <begin position="31"/>
        <end position="49"/>
    </location>
</feature>
<evidence type="ECO:0000256" key="1">
    <source>
        <dbReference type="SAM" id="MobiDB-lite"/>
    </source>
</evidence>
<reference evidence="2 3" key="1">
    <citation type="submission" date="2016-10" db="EMBL/GenBank/DDBJ databases">
        <authorList>
            <person name="de Groot N.N."/>
        </authorList>
    </citation>
    <scope>NUCLEOTIDE SEQUENCE [LARGE SCALE GENOMIC DNA]</scope>
    <source>
        <strain evidence="2 3">CGMCC 1.10457</strain>
    </source>
</reference>
<dbReference type="STRING" id="767519.SAMN05216559_1929"/>
<dbReference type="AlphaFoldDB" id="A0A1I6L340"/>
<dbReference type="EMBL" id="FOZK01000002">
    <property type="protein sequence ID" value="SFR97864.1"/>
    <property type="molecule type" value="Genomic_DNA"/>
</dbReference>
<dbReference type="RefSeq" id="WP_089816218.1">
    <property type="nucleotide sequence ID" value="NZ_FOZK01000002.1"/>
</dbReference>
<protein>
    <submittedName>
        <fullName evidence="2">Uncharacterized protein</fullName>
    </submittedName>
</protein>
<dbReference type="OrthoDB" id="201863at2157"/>
<accession>A0A1I6L340</accession>
<gene>
    <name evidence="2" type="ORF">SAMN05216559_1929</name>
</gene>
<organism evidence="2 3">
    <name type="scientific">Halomicrobium zhouii</name>
    <dbReference type="NCBI Taxonomy" id="767519"/>
    <lineage>
        <taxon>Archaea</taxon>
        <taxon>Methanobacteriati</taxon>
        <taxon>Methanobacteriota</taxon>
        <taxon>Stenosarchaea group</taxon>
        <taxon>Halobacteria</taxon>
        <taxon>Halobacteriales</taxon>
        <taxon>Haloarculaceae</taxon>
        <taxon>Halomicrobium</taxon>
    </lineage>
</organism>
<evidence type="ECO:0000313" key="2">
    <source>
        <dbReference type="EMBL" id="SFR97864.1"/>
    </source>
</evidence>